<dbReference type="KEGG" id="hcv:FTV88_1347"/>
<dbReference type="Proteomes" id="UP000366051">
    <property type="component" value="Chromosome"/>
</dbReference>
<dbReference type="AlphaFoldDB" id="A0A5Q2MXL8"/>
<proteinExistence type="predicted"/>
<dbReference type="OrthoDB" id="1778482at2"/>
<organism evidence="1 2">
    <name type="scientific">Heliorestis convoluta</name>
    <dbReference type="NCBI Taxonomy" id="356322"/>
    <lineage>
        <taxon>Bacteria</taxon>
        <taxon>Bacillati</taxon>
        <taxon>Bacillota</taxon>
        <taxon>Clostridia</taxon>
        <taxon>Eubacteriales</taxon>
        <taxon>Heliobacteriaceae</taxon>
        <taxon>Heliorestis</taxon>
    </lineage>
</organism>
<protein>
    <submittedName>
        <fullName evidence="1">Uncharacterized protein</fullName>
    </submittedName>
</protein>
<gene>
    <name evidence="1" type="ORF">FTV88_1347</name>
</gene>
<name>A0A5Q2MXL8_9FIRM</name>
<dbReference type="RefSeq" id="WP_153724854.1">
    <property type="nucleotide sequence ID" value="NZ_CP045875.1"/>
</dbReference>
<accession>A0A5Q2MXL8</accession>
<dbReference type="EMBL" id="CP045875">
    <property type="protein sequence ID" value="QGG47494.1"/>
    <property type="molecule type" value="Genomic_DNA"/>
</dbReference>
<sequence length="104" mass="11867">MGRQFLAECKSCGENFEVREGGGRDFFLLHCDSCGQEKAIQIEEIMKRIPLDNTSLSIEEKIEKYAGRCCVGHYRINAKSRCPKCNSDQYSISGDEKTRIAFYD</sequence>
<reference evidence="2" key="1">
    <citation type="submission" date="2019-11" db="EMBL/GenBank/DDBJ databases">
        <title>Genome sequence of Heliorestis convoluta strain HH, an alkaliphilic and minimalistic phototrophic bacterium from a soda lake in Egypt.</title>
        <authorList>
            <person name="Dewey E.D."/>
            <person name="Stokes L.M."/>
            <person name="Burchell B.M."/>
            <person name="Shaffer K.N."/>
            <person name="Huntington A.M."/>
            <person name="Baker J.M."/>
            <person name="Nadendla S."/>
            <person name="Giglio M.G."/>
            <person name="Touchman J.W."/>
            <person name="Blankenship R.E."/>
            <person name="Madigan M.T."/>
            <person name="Sattley W.M."/>
        </authorList>
    </citation>
    <scope>NUCLEOTIDE SEQUENCE [LARGE SCALE GENOMIC DNA]</scope>
    <source>
        <strain evidence="2">HH</strain>
    </source>
</reference>
<evidence type="ECO:0000313" key="1">
    <source>
        <dbReference type="EMBL" id="QGG47494.1"/>
    </source>
</evidence>
<evidence type="ECO:0000313" key="2">
    <source>
        <dbReference type="Proteomes" id="UP000366051"/>
    </source>
</evidence>
<keyword evidence="2" id="KW-1185">Reference proteome</keyword>